<evidence type="ECO:0000313" key="2">
    <source>
        <dbReference type="EMBL" id="QQB88785.1"/>
    </source>
</evidence>
<dbReference type="Proteomes" id="UP000596117">
    <property type="component" value="Chromosome"/>
</dbReference>
<reference evidence="2 4" key="2">
    <citation type="submission" date="2020-12" db="EMBL/GenBank/DDBJ databases">
        <title>FDA dAtabase for Regulatory Grade micrObial Sequences (FDA-ARGOS): Supporting development and validation of Infectious Disease Dx tests.</title>
        <authorList>
            <person name="Kerrigan L."/>
            <person name="Long C."/>
            <person name="Tallon L."/>
            <person name="Sadzewicz L."/>
            <person name="Zhao X."/>
            <person name="Boylan J."/>
            <person name="Ott S."/>
            <person name="Bowen H."/>
            <person name="Vavikolanu K."/>
            <person name="Mehta A."/>
            <person name="Aluvathingal J."/>
            <person name="Nadendla S."/>
            <person name="Yan Y."/>
            <person name="Sichtig H."/>
        </authorList>
    </citation>
    <scope>NUCLEOTIDE SEQUENCE [LARGE SCALE GENOMIC DNA]</scope>
    <source>
        <strain evidence="2 4">FDAARGOS_1026</strain>
    </source>
</reference>
<evidence type="ECO:0000313" key="3">
    <source>
        <dbReference type="Proteomes" id="UP000287388"/>
    </source>
</evidence>
<dbReference type="EMBL" id="CP035093">
    <property type="protein sequence ID" value="QAT13850.1"/>
    <property type="molecule type" value="Genomic_DNA"/>
</dbReference>
<protein>
    <submittedName>
        <fullName evidence="1">Uncharacterized protein</fullName>
    </submittedName>
</protein>
<dbReference type="EMBL" id="CP066026">
    <property type="protein sequence ID" value="QQB88785.1"/>
    <property type="molecule type" value="Genomic_DNA"/>
</dbReference>
<organism evidence="1 3">
    <name type="scientific">Brevundimonas diminuta</name>
    <name type="common">Pseudomonas diminuta</name>
    <dbReference type="NCBI Taxonomy" id="293"/>
    <lineage>
        <taxon>Bacteria</taxon>
        <taxon>Pseudomonadati</taxon>
        <taxon>Pseudomonadota</taxon>
        <taxon>Alphaproteobacteria</taxon>
        <taxon>Caulobacterales</taxon>
        <taxon>Caulobacteraceae</taxon>
        <taxon>Brevundimonas</taxon>
    </lineage>
</organism>
<sequence length="110" mass="12517">MIRIPDSHVEHAFELLKSGDHAVARAGYEFAEKQLKVTFARCLQQAEGKTVGEREAAAFTDPAYERALNDYRLVAENYYRERDRREAASAVIEAWRTQQSDLRAMGRVAA</sequence>
<reference evidence="1 3" key="1">
    <citation type="submission" date="2019-01" db="EMBL/GenBank/DDBJ databases">
        <title>Brevundimonas diminuta Genome sequencing and assembly.</title>
        <authorList>
            <person name="Chen H."/>
        </authorList>
    </citation>
    <scope>NUCLEOTIDE SEQUENCE [LARGE SCALE GENOMIC DNA]</scope>
    <source>
        <strain evidence="1">ATCC</strain>
        <strain evidence="3">ATCC(B) 19146</strain>
    </source>
</reference>
<dbReference type="AlphaFoldDB" id="A0A410NVE9"/>
<name>A0A410NVE9_BREDI</name>
<proteinExistence type="predicted"/>
<evidence type="ECO:0000313" key="4">
    <source>
        <dbReference type="Proteomes" id="UP000596117"/>
    </source>
</evidence>
<gene>
    <name evidence="1" type="ORF">EQG53_05465</name>
    <name evidence="2" type="ORF">I6H83_16965</name>
</gene>
<keyword evidence="4" id="KW-1185">Reference proteome</keyword>
<dbReference type="RefSeq" id="WP_128719349.1">
    <property type="nucleotide sequence ID" value="NZ_BJNC01000040.1"/>
</dbReference>
<evidence type="ECO:0000313" key="1">
    <source>
        <dbReference type="EMBL" id="QAT13850.1"/>
    </source>
</evidence>
<dbReference type="Proteomes" id="UP000287388">
    <property type="component" value="Chromosome"/>
</dbReference>
<dbReference type="KEGG" id="bdm:EQG53_05465"/>
<accession>A0A410NVE9</accession>